<sequence length="42" mass="4787">MQNGLIKLKLGSIASHEDGEQLQNFNLMGVDESYKRLKRRAP</sequence>
<name>A0A7T7ZAS1_9CAUD</name>
<dbReference type="EMBL" id="MW394467">
    <property type="protein sequence ID" value="QQO40402.1"/>
    <property type="molecule type" value="Genomic_DNA"/>
</dbReference>
<evidence type="ECO:0000313" key="1">
    <source>
        <dbReference type="EMBL" id="QQO40402.1"/>
    </source>
</evidence>
<dbReference type="Proteomes" id="UP000595376">
    <property type="component" value="Segment"/>
</dbReference>
<accession>A0A7T7ZAS1</accession>
<protein>
    <submittedName>
        <fullName evidence="1">Uncharacterized protein</fullName>
    </submittedName>
</protein>
<proteinExistence type="predicted"/>
<reference evidence="1 2" key="1">
    <citation type="submission" date="2020-12" db="EMBL/GenBank/DDBJ databases">
        <authorList>
            <person name="Goubet-McCall L."/>
            <person name="Delesalle V.A."/>
            <person name="Krukonis G.P."/>
        </authorList>
    </citation>
    <scope>NUCLEOTIDE SEQUENCE [LARGE SCALE GENOMIC DNA]</scope>
</reference>
<organism evidence="1 2">
    <name type="scientific">Bacillus phage 268TH004</name>
    <dbReference type="NCBI Taxonomy" id="2801523"/>
    <lineage>
        <taxon>Viruses</taxon>
        <taxon>Duplodnaviria</taxon>
        <taxon>Heunggongvirae</taxon>
        <taxon>Uroviricota</taxon>
        <taxon>Caudoviricetes</taxon>
        <taxon>Ehrlichviridae</taxon>
        <taxon>Gettysburgvirus</taxon>
        <taxon>Gettysburgvirus gv268TH004</taxon>
    </lineage>
</organism>
<evidence type="ECO:0000313" key="2">
    <source>
        <dbReference type="Proteomes" id="UP000595376"/>
    </source>
</evidence>
<keyword evidence="2" id="KW-1185">Reference proteome</keyword>
<gene>
    <name evidence="1" type="primary">57</name>
    <name evidence="1" type="ORF">268TH004_57</name>
</gene>